<keyword evidence="8" id="KW-0378">Hydrolase</keyword>
<dbReference type="InterPro" id="IPR050371">
    <property type="entry name" value="Fungal_virulence_M36"/>
</dbReference>
<dbReference type="KEGG" id="kcm:ABWK59_03465"/>
<evidence type="ECO:0000256" key="1">
    <source>
        <dbReference type="ARBA" id="ARBA00001947"/>
    </source>
</evidence>
<keyword evidence="5" id="KW-0645">Protease</keyword>
<dbReference type="Gene3D" id="3.10.170.10">
    <property type="match status" value="1"/>
</dbReference>
<dbReference type="Pfam" id="PF02128">
    <property type="entry name" value="Peptidase_M36"/>
    <property type="match status" value="1"/>
</dbReference>
<evidence type="ECO:0000256" key="3">
    <source>
        <dbReference type="ARBA" id="ARBA00006006"/>
    </source>
</evidence>
<keyword evidence="4" id="KW-0964">Secreted</keyword>
<dbReference type="Pfam" id="PF07504">
    <property type="entry name" value="FTP"/>
    <property type="match status" value="1"/>
</dbReference>
<dbReference type="SUPFAM" id="SSF55486">
    <property type="entry name" value="Metalloproteases ('zincins'), catalytic domain"/>
    <property type="match status" value="1"/>
</dbReference>
<feature type="domain" description="FTP" evidence="12">
    <location>
        <begin position="127"/>
        <end position="162"/>
    </location>
</feature>
<keyword evidence="6" id="KW-0479">Metal-binding</keyword>
<comment type="subcellular location">
    <subcellularLocation>
        <location evidence="2">Secreted</location>
    </subcellularLocation>
</comment>
<evidence type="ECO:0000256" key="10">
    <source>
        <dbReference type="ARBA" id="ARBA00023049"/>
    </source>
</evidence>
<sequence length="692" mass="73505">MTDTIDRRDMSYDHLDSVAGADAFLAGIDQVGARVDQSLTGEPEKVNRFTGHLTELRVDGAPAFADTAAAAGAAEPGAAEPAAASDATYIARAKEYLASVAPAIGFAAGEPAEFVADPGVATTSEDVRVVSLQQTLNGIDVWGMAPKVWLRADGTVERVVGDTVSLPPDLPVRPAVTAEAALRVAAAKAAEPRTLSSPFGTSELPRLDVSGGFRRLAAQGGTNQPMTFSQGPFDEAVPARLVYLYMGGDARLCWRFTLSRDNWTTQYQALVEADDRTANPEAPEILYFQDRAHRVVSGRVFRGDPAESAFDLAPFPLPVSDYPNVETNGGSVPPPAGVPSTWVEITNGTASTVGNNVRALDGVSRQPVTIPLDASGNGVFNDPADSPKQLVTNIFFFCNFARDYFQVLGFDEAHGNFQTVNPSGLGRGGDPVIAVADPREVPGTATMTTRADGLAGMMVMGLVAGTGRHTARSFDVVGHEFTHGVSNRLVGGLFDAEGLEEDQSVAMGEGWSDFFALSIRNSLSTQDRHVVGSWVIDDPAGIRQRPYDSAYPGRFGDIGKGRGQVQGNPDLSYREVHDVGEIWCAALLEVTRRVGAALGDTRRGYRVTWQAVVDGLKLTPKNPSFLTARDAIMRAYKDLRGTKITAAEYPAVRKAAWEAFAQYGMGFDAVSPNASFVGCRSGGALPPAGSED</sequence>
<dbReference type="EMBL" id="CP159872">
    <property type="protein sequence ID" value="XCM78059.1"/>
    <property type="molecule type" value="Genomic_DNA"/>
</dbReference>
<dbReference type="InterPro" id="IPR001842">
    <property type="entry name" value="Peptidase_M36"/>
</dbReference>
<evidence type="ECO:0000313" key="13">
    <source>
        <dbReference type="EMBL" id="XCM78059.1"/>
    </source>
</evidence>
<dbReference type="GO" id="GO:0008270">
    <property type="term" value="F:zinc ion binding"/>
    <property type="evidence" value="ECO:0007669"/>
    <property type="project" value="InterPro"/>
</dbReference>
<dbReference type="RefSeq" id="WP_354637802.1">
    <property type="nucleotide sequence ID" value="NZ_CP159872.1"/>
</dbReference>
<dbReference type="PANTHER" id="PTHR33478:SF1">
    <property type="entry name" value="EXTRACELLULAR METALLOPROTEINASE MEP"/>
    <property type="match status" value="1"/>
</dbReference>
<keyword evidence="11" id="KW-0865">Zymogen</keyword>
<gene>
    <name evidence="13" type="ORF">ABWK59_03465</name>
</gene>
<evidence type="ECO:0000256" key="8">
    <source>
        <dbReference type="ARBA" id="ARBA00022801"/>
    </source>
</evidence>
<evidence type="ECO:0000256" key="4">
    <source>
        <dbReference type="ARBA" id="ARBA00022525"/>
    </source>
</evidence>
<evidence type="ECO:0000256" key="11">
    <source>
        <dbReference type="ARBA" id="ARBA00023145"/>
    </source>
</evidence>
<dbReference type="GO" id="GO:0004222">
    <property type="term" value="F:metalloendopeptidase activity"/>
    <property type="evidence" value="ECO:0007669"/>
    <property type="project" value="InterPro"/>
</dbReference>
<name>A0AAU8JRY3_9ACTN</name>
<comment type="cofactor">
    <cofactor evidence="1">
        <name>Zn(2+)</name>
        <dbReference type="ChEBI" id="CHEBI:29105"/>
    </cofactor>
</comment>
<evidence type="ECO:0000256" key="7">
    <source>
        <dbReference type="ARBA" id="ARBA00022729"/>
    </source>
</evidence>
<dbReference type="Gene3D" id="1.10.390.10">
    <property type="entry name" value="Neutral Protease Domain 2"/>
    <property type="match status" value="1"/>
</dbReference>
<reference evidence="13" key="1">
    <citation type="submission" date="2024-06" db="EMBL/GenBank/DDBJ databases">
        <title>The genome sequences of Kitasatospora sp. strain HUAS MG31.</title>
        <authorList>
            <person name="Mo P."/>
        </authorList>
    </citation>
    <scope>NUCLEOTIDE SEQUENCE</scope>
    <source>
        <strain evidence="13">HUAS MG31</strain>
    </source>
</reference>
<dbReference type="GO" id="GO:0006508">
    <property type="term" value="P:proteolysis"/>
    <property type="evidence" value="ECO:0007669"/>
    <property type="project" value="UniProtKB-KW"/>
</dbReference>
<keyword evidence="9" id="KW-0862">Zinc</keyword>
<comment type="similarity">
    <text evidence="3">Belongs to the peptidase M36 family.</text>
</comment>
<evidence type="ECO:0000256" key="5">
    <source>
        <dbReference type="ARBA" id="ARBA00022670"/>
    </source>
</evidence>
<proteinExistence type="inferred from homology"/>
<dbReference type="GO" id="GO:0005615">
    <property type="term" value="C:extracellular space"/>
    <property type="evidence" value="ECO:0007669"/>
    <property type="project" value="InterPro"/>
</dbReference>
<accession>A0AAU8JRY3</accession>
<dbReference type="InterPro" id="IPR027268">
    <property type="entry name" value="Peptidase_M4/M1_CTD_sf"/>
</dbReference>
<evidence type="ECO:0000256" key="6">
    <source>
        <dbReference type="ARBA" id="ARBA00022723"/>
    </source>
</evidence>
<keyword evidence="7" id="KW-0732">Signal</keyword>
<organism evidence="13">
    <name type="scientific">Kitasatospora camelliae</name>
    <dbReference type="NCBI Taxonomy" id="3156397"/>
    <lineage>
        <taxon>Bacteria</taxon>
        <taxon>Bacillati</taxon>
        <taxon>Actinomycetota</taxon>
        <taxon>Actinomycetes</taxon>
        <taxon>Kitasatosporales</taxon>
        <taxon>Streptomycetaceae</taxon>
        <taxon>Kitasatospora</taxon>
    </lineage>
</organism>
<evidence type="ECO:0000256" key="9">
    <source>
        <dbReference type="ARBA" id="ARBA00022833"/>
    </source>
</evidence>
<dbReference type="PANTHER" id="PTHR33478">
    <property type="entry name" value="EXTRACELLULAR METALLOPROTEINASE MEP"/>
    <property type="match status" value="1"/>
</dbReference>
<evidence type="ECO:0000256" key="2">
    <source>
        <dbReference type="ARBA" id="ARBA00004613"/>
    </source>
</evidence>
<protein>
    <submittedName>
        <fullName evidence="13">M36 family metallopeptidase</fullName>
    </submittedName>
</protein>
<dbReference type="AlphaFoldDB" id="A0AAU8JRY3"/>
<keyword evidence="10" id="KW-0482">Metalloprotease</keyword>
<evidence type="ECO:0000259" key="12">
    <source>
        <dbReference type="Pfam" id="PF07504"/>
    </source>
</evidence>
<dbReference type="InterPro" id="IPR011096">
    <property type="entry name" value="FTP_domain"/>
</dbReference>